<proteinExistence type="inferred from homology"/>
<evidence type="ECO:0000313" key="9">
    <source>
        <dbReference type="EMBL" id="PIT93670.1"/>
    </source>
</evidence>
<dbReference type="PANTHER" id="PTHR43330:SF27">
    <property type="entry name" value="METHIONINE AMINOPEPTIDASE"/>
    <property type="match status" value="1"/>
</dbReference>
<comment type="similarity">
    <text evidence="6">Belongs to the peptidase M24A family. Methionine aminopeptidase type 1 subfamily.</text>
</comment>
<comment type="function">
    <text evidence="1 6">Removes the N-terminal methionine from nascent proteins. The N-terminal methionine is often cleaved when the second residue in the primary sequence is small and uncharged (Met-Ala-, Cys, Gly, Pro, Ser, Thr, or Val). Requires deformylation of the N(alpha)-formylated initiator methionine before it can be hydrolyzed.</text>
</comment>
<dbReference type="NCBIfam" id="TIGR00500">
    <property type="entry name" value="met_pdase_I"/>
    <property type="match status" value="1"/>
</dbReference>
<evidence type="ECO:0000256" key="6">
    <source>
        <dbReference type="HAMAP-Rule" id="MF_01974"/>
    </source>
</evidence>
<keyword evidence="5 6" id="KW-0378">Hydrolase</keyword>
<evidence type="ECO:0000256" key="1">
    <source>
        <dbReference type="ARBA" id="ARBA00002521"/>
    </source>
</evidence>
<dbReference type="CDD" id="cd01086">
    <property type="entry name" value="MetAP1"/>
    <property type="match status" value="1"/>
</dbReference>
<name>A0A2M6WLJ5_9BACT</name>
<accession>A0A2M6WLJ5</accession>
<dbReference type="Proteomes" id="UP000229335">
    <property type="component" value="Unassembled WGS sequence"/>
</dbReference>
<feature type="binding site" evidence="6">
    <location>
        <position position="175"/>
    </location>
    <ligand>
        <name>a divalent metal cation</name>
        <dbReference type="ChEBI" id="CHEBI:60240"/>
        <label>2</label>
        <note>catalytic</note>
    </ligand>
</feature>
<comment type="cofactor">
    <cofactor evidence="6">
        <name>Co(2+)</name>
        <dbReference type="ChEBI" id="CHEBI:48828"/>
    </cofactor>
    <cofactor evidence="6">
        <name>Zn(2+)</name>
        <dbReference type="ChEBI" id="CHEBI:29105"/>
    </cofactor>
    <cofactor evidence="6">
        <name>Mn(2+)</name>
        <dbReference type="ChEBI" id="CHEBI:29035"/>
    </cofactor>
    <cofactor evidence="6">
        <name>Fe(2+)</name>
        <dbReference type="ChEBI" id="CHEBI:29033"/>
    </cofactor>
    <text evidence="6">Binds 2 divalent metal cations per subunit. Has a high-affinity and a low affinity metal-binding site. The true nature of the physiological cofactor is under debate. The enzyme is active with cobalt, zinc, manganese or divalent iron ions. Most likely, methionine aminopeptidases function as mononuclear Fe(2+)-metalloproteases under physiological conditions, and the catalytically relevant metal-binding site has been assigned to the histidine-containing high-affinity site.</text>
</comment>
<feature type="binding site" evidence="6">
    <location>
        <position position="182"/>
    </location>
    <ligand>
        <name>substrate</name>
    </ligand>
</feature>
<gene>
    <name evidence="6 9" type="primary">map</name>
    <name evidence="9" type="ORF">COU00_03100</name>
</gene>
<evidence type="ECO:0000256" key="7">
    <source>
        <dbReference type="RuleBase" id="RU003653"/>
    </source>
</evidence>
<evidence type="ECO:0000256" key="3">
    <source>
        <dbReference type="ARBA" id="ARBA00022670"/>
    </source>
</evidence>
<dbReference type="InterPro" id="IPR036005">
    <property type="entry name" value="Creatinase/aminopeptidase-like"/>
</dbReference>
<evidence type="ECO:0000256" key="5">
    <source>
        <dbReference type="ARBA" id="ARBA00022801"/>
    </source>
</evidence>
<comment type="subunit">
    <text evidence="6">Monomer.</text>
</comment>
<organism evidence="9 10">
    <name type="scientific">Candidatus Falkowbacteria bacterium CG10_big_fil_rev_8_21_14_0_10_43_11</name>
    <dbReference type="NCBI Taxonomy" id="1974568"/>
    <lineage>
        <taxon>Bacteria</taxon>
        <taxon>Candidatus Falkowiibacteriota</taxon>
    </lineage>
</organism>
<dbReference type="PRINTS" id="PR00599">
    <property type="entry name" value="MAPEPTIDASE"/>
</dbReference>
<feature type="binding site" evidence="6">
    <location>
        <position position="83"/>
    </location>
    <ligand>
        <name>substrate</name>
    </ligand>
</feature>
<comment type="caution">
    <text evidence="9">The sequence shown here is derived from an EMBL/GenBank/DDBJ whole genome shotgun (WGS) entry which is preliminary data.</text>
</comment>
<dbReference type="Gene3D" id="3.90.230.10">
    <property type="entry name" value="Creatinase/methionine aminopeptidase superfamily"/>
    <property type="match status" value="1"/>
</dbReference>
<feature type="binding site" evidence="6">
    <location>
        <position position="101"/>
    </location>
    <ligand>
        <name>a divalent metal cation</name>
        <dbReference type="ChEBI" id="CHEBI:60240"/>
        <label>1</label>
    </ligand>
</feature>
<dbReference type="InterPro" id="IPR000994">
    <property type="entry name" value="Pept_M24"/>
</dbReference>
<evidence type="ECO:0000256" key="4">
    <source>
        <dbReference type="ARBA" id="ARBA00022723"/>
    </source>
</evidence>
<dbReference type="GO" id="GO:0004239">
    <property type="term" value="F:initiator methionyl aminopeptidase activity"/>
    <property type="evidence" value="ECO:0007669"/>
    <property type="project" value="UniProtKB-UniRule"/>
</dbReference>
<dbReference type="AlphaFoldDB" id="A0A2M6WLJ5"/>
<sequence length="259" mass="28064">MIKLKTAEEIKILKEGGRILAEILAEISALVMPGISTAELEKQAINLIKKASGQPSFKGYAGSKYDRSFPTALCASVNSEVVHGPATPARYLKNGDMIGLDIGMRYKKLYTDTAVTLPVGEVDAKTRRLIEVTRECLDLAIQQAKPGNKLLNIARAVQINAEANGFGVVRELVGHGVGYAVHEEPQVPNFYDSDDRELELELQPGLVIAIEPMLTIGDWHIKTAKDGFTILTKDGSTAAHFEHTVAITEEGNIVITAAE</sequence>
<dbReference type="GO" id="GO:0046872">
    <property type="term" value="F:metal ion binding"/>
    <property type="evidence" value="ECO:0007669"/>
    <property type="project" value="UniProtKB-UniRule"/>
</dbReference>
<feature type="binding site" evidence="6">
    <location>
        <position position="242"/>
    </location>
    <ligand>
        <name>a divalent metal cation</name>
        <dbReference type="ChEBI" id="CHEBI:60240"/>
        <label>2</label>
        <note>catalytic</note>
    </ligand>
</feature>
<evidence type="ECO:0000256" key="2">
    <source>
        <dbReference type="ARBA" id="ARBA00022438"/>
    </source>
</evidence>
<keyword evidence="4 6" id="KW-0479">Metal-binding</keyword>
<feature type="binding site" evidence="6">
    <location>
        <position position="112"/>
    </location>
    <ligand>
        <name>a divalent metal cation</name>
        <dbReference type="ChEBI" id="CHEBI:60240"/>
        <label>2</label>
        <note>catalytic</note>
    </ligand>
</feature>
<dbReference type="SUPFAM" id="SSF55920">
    <property type="entry name" value="Creatinase/aminopeptidase"/>
    <property type="match status" value="1"/>
</dbReference>
<dbReference type="GO" id="GO:0070006">
    <property type="term" value="F:metalloaminopeptidase activity"/>
    <property type="evidence" value="ECO:0007669"/>
    <property type="project" value="UniProtKB-UniRule"/>
</dbReference>
<comment type="catalytic activity">
    <reaction evidence="6 7">
        <text>Release of N-terminal amino acids, preferentially methionine, from peptides and arylamides.</text>
        <dbReference type="EC" id="3.4.11.18"/>
    </reaction>
</comment>
<feature type="binding site" evidence="6">
    <location>
        <position position="112"/>
    </location>
    <ligand>
        <name>a divalent metal cation</name>
        <dbReference type="ChEBI" id="CHEBI:60240"/>
        <label>1</label>
    </ligand>
</feature>
<evidence type="ECO:0000313" key="10">
    <source>
        <dbReference type="Proteomes" id="UP000229335"/>
    </source>
</evidence>
<dbReference type="GO" id="GO:0005829">
    <property type="term" value="C:cytosol"/>
    <property type="evidence" value="ECO:0007669"/>
    <property type="project" value="TreeGrafter"/>
</dbReference>
<protein>
    <recommendedName>
        <fullName evidence="6 7">Methionine aminopeptidase</fullName>
        <shortName evidence="6">MAP</shortName>
        <shortName evidence="6">MetAP</shortName>
        <ecNumber evidence="6 7">3.4.11.18</ecNumber>
    </recommendedName>
    <alternativeName>
        <fullName evidence="6">Peptidase M</fullName>
    </alternativeName>
</protein>
<dbReference type="GO" id="GO:0006508">
    <property type="term" value="P:proteolysis"/>
    <property type="evidence" value="ECO:0007669"/>
    <property type="project" value="UniProtKB-KW"/>
</dbReference>
<feature type="binding site" evidence="6">
    <location>
        <position position="211"/>
    </location>
    <ligand>
        <name>a divalent metal cation</name>
        <dbReference type="ChEBI" id="CHEBI:60240"/>
        <label>2</label>
        <note>catalytic</note>
    </ligand>
</feature>
<feature type="domain" description="Peptidase M24" evidence="8">
    <location>
        <begin position="12"/>
        <end position="249"/>
    </location>
</feature>
<dbReference type="HAMAP" id="MF_01974">
    <property type="entry name" value="MetAP_1"/>
    <property type="match status" value="1"/>
</dbReference>
<dbReference type="PANTHER" id="PTHR43330">
    <property type="entry name" value="METHIONINE AMINOPEPTIDASE"/>
    <property type="match status" value="1"/>
</dbReference>
<dbReference type="InterPro" id="IPR002467">
    <property type="entry name" value="Pept_M24A_MAP1"/>
</dbReference>
<dbReference type="EMBL" id="PFAS01000054">
    <property type="protein sequence ID" value="PIT93670.1"/>
    <property type="molecule type" value="Genomic_DNA"/>
</dbReference>
<evidence type="ECO:0000259" key="8">
    <source>
        <dbReference type="Pfam" id="PF00557"/>
    </source>
</evidence>
<keyword evidence="3 6" id="KW-0645">Protease</keyword>
<keyword evidence="2 6" id="KW-0031">Aminopeptidase</keyword>
<dbReference type="InterPro" id="IPR001714">
    <property type="entry name" value="Pept_M24_MAP"/>
</dbReference>
<dbReference type="Pfam" id="PF00557">
    <property type="entry name" value="Peptidase_M24"/>
    <property type="match status" value="1"/>
</dbReference>
<dbReference type="EC" id="3.4.11.18" evidence="6 7"/>
<reference evidence="10" key="1">
    <citation type="submission" date="2017-09" db="EMBL/GenBank/DDBJ databases">
        <title>Depth-based differentiation of microbial function through sediment-hosted aquifers and enrichment of novel symbionts in the deep terrestrial subsurface.</title>
        <authorList>
            <person name="Probst A.J."/>
            <person name="Ladd B."/>
            <person name="Jarett J.K."/>
            <person name="Geller-Mcgrath D.E."/>
            <person name="Sieber C.M.K."/>
            <person name="Emerson J.B."/>
            <person name="Anantharaman K."/>
            <person name="Thomas B.C."/>
            <person name="Malmstrom R."/>
            <person name="Stieglmeier M."/>
            <person name="Klingl A."/>
            <person name="Woyke T."/>
            <person name="Ryan C.M."/>
            <person name="Banfield J.F."/>
        </authorList>
    </citation>
    <scope>NUCLEOTIDE SEQUENCE [LARGE SCALE GENOMIC DNA]</scope>
</reference>
<feature type="binding site" evidence="6">
    <location>
        <position position="242"/>
    </location>
    <ligand>
        <name>a divalent metal cation</name>
        <dbReference type="ChEBI" id="CHEBI:60240"/>
        <label>1</label>
    </ligand>
</feature>